<organism evidence="4 5">
    <name type="scientific">Corynascus novoguineensis</name>
    <dbReference type="NCBI Taxonomy" id="1126955"/>
    <lineage>
        <taxon>Eukaryota</taxon>
        <taxon>Fungi</taxon>
        <taxon>Dikarya</taxon>
        <taxon>Ascomycota</taxon>
        <taxon>Pezizomycotina</taxon>
        <taxon>Sordariomycetes</taxon>
        <taxon>Sordariomycetidae</taxon>
        <taxon>Sordariales</taxon>
        <taxon>Chaetomiaceae</taxon>
        <taxon>Corynascus</taxon>
    </lineage>
</organism>
<keyword evidence="5" id="KW-1185">Reference proteome</keyword>
<keyword evidence="2" id="KW-0472">Membrane</keyword>
<keyword evidence="2" id="KW-0812">Transmembrane</keyword>
<reference evidence="4" key="1">
    <citation type="journal article" date="2023" name="Mol. Phylogenet. Evol.">
        <title>Genome-scale phylogeny and comparative genomics of the fungal order Sordariales.</title>
        <authorList>
            <person name="Hensen N."/>
            <person name="Bonometti L."/>
            <person name="Westerberg I."/>
            <person name="Brannstrom I.O."/>
            <person name="Guillou S."/>
            <person name="Cros-Aarteil S."/>
            <person name="Calhoun S."/>
            <person name="Haridas S."/>
            <person name="Kuo A."/>
            <person name="Mondo S."/>
            <person name="Pangilinan J."/>
            <person name="Riley R."/>
            <person name="LaButti K."/>
            <person name="Andreopoulos B."/>
            <person name="Lipzen A."/>
            <person name="Chen C."/>
            <person name="Yan M."/>
            <person name="Daum C."/>
            <person name="Ng V."/>
            <person name="Clum A."/>
            <person name="Steindorff A."/>
            <person name="Ohm R.A."/>
            <person name="Martin F."/>
            <person name="Silar P."/>
            <person name="Natvig D.O."/>
            <person name="Lalanne C."/>
            <person name="Gautier V."/>
            <person name="Ament-Velasquez S.L."/>
            <person name="Kruys A."/>
            <person name="Hutchinson M.I."/>
            <person name="Powell A.J."/>
            <person name="Barry K."/>
            <person name="Miller A.N."/>
            <person name="Grigoriev I.V."/>
            <person name="Debuchy R."/>
            <person name="Gladieux P."/>
            <person name="Hiltunen Thoren M."/>
            <person name="Johannesson H."/>
        </authorList>
    </citation>
    <scope>NUCLEOTIDE SEQUENCE</scope>
    <source>
        <strain evidence="4">CBS 359.72</strain>
    </source>
</reference>
<gene>
    <name evidence="4" type="ORF">C7999DRAFT_41901</name>
</gene>
<proteinExistence type="predicted"/>
<evidence type="ECO:0000313" key="5">
    <source>
        <dbReference type="Proteomes" id="UP001303647"/>
    </source>
</evidence>
<evidence type="ECO:0000256" key="2">
    <source>
        <dbReference type="SAM" id="Phobius"/>
    </source>
</evidence>
<dbReference type="AlphaFoldDB" id="A0AAN7HIB6"/>
<dbReference type="EMBL" id="MU857669">
    <property type="protein sequence ID" value="KAK4246662.1"/>
    <property type="molecule type" value="Genomic_DNA"/>
</dbReference>
<evidence type="ECO:0000313" key="4">
    <source>
        <dbReference type="EMBL" id="KAK4246662.1"/>
    </source>
</evidence>
<reference evidence="4" key="2">
    <citation type="submission" date="2023-05" db="EMBL/GenBank/DDBJ databases">
        <authorList>
            <consortium name="Lawrence Berkeley National Laboratory"/>
            <person name="Steindorff A."/>
            <person name="Hensen N."/>
            <person name="Bonometti L."/>
            <person name="Westerberg I."/>
            <person name="Brannstrom I.O."/>
            <person name="Guillou S."/>
            <person name="Cros-Aarteil S."/>
            <person name="Calhoun S."/>
            <person name="Haridas S."/>
            <person name="Kuo A."/>
            <person name="Mondo S."/>
            <person name="Pangilinan J."/>
            <person name="Riley R."/>
            <person name="Labutti K."/>
            <person name="Andreopoulos B."/>
            <person name="Lipzen A."/>
            <person name="Chen C."/>
            <person name="Yanf M."/>
            <person name="Daum C."/>
            <person name="Ng V."/>
            <person name="Clum A."/>
            <person name="Ohm R."/>
            <person name="Martin F."/>
            <person name="Silar P."/>
            <person name="Natvig D."/>
            <person name="Lalanne C."/>
            <person name="Gautier V."/>
            <person name="Ament-Velasquez S.L."/>
            <person name="Kruys A."/>
            <person name="Hutchinson M.I."/>
            <person name="Powell A.J."/>
            <person name="Barry K."/>
            <person name="Miller A.N."/>
            <person name="Grigoriev I.V."/>
            <person name="Debuchy R."/>
            <person name="Gladieux P."/>
            <person name="Thoren M.H."/>
            <person name="Johannesson H."/>
        </authorList>
    </citation>
    <scope>NUCLEOTIDE SEQUENCE</scope>
    <source>
        <strain evidence="4">CBS 359.72</strain>
    </source>
</reference>
<name>A0AAN7HIB6_9PEZI</name>
<keyword evidence="2" id="KW-1133">Transmembrane helix</keyword>
<evidence type="ECO:0000256" key="1">
    <source>
        <dbReference type="SAM" id="MobiDB-lite"/>
    </source>
</evidence>
<feature type="signal peptide" evidence="3">
    <location>
        <begin position="1"/>
        <end position="18"/>
    </location>
</feature>
<protein>
    <submittedName>
        <fullName evidence="4">Uncharacterized protein</fullName>
    </submittedName>
</protein>
<accession>A0AAN7HIB6</accession>
<comment type="caution">
    <text evidence="4">The sequence shown here is derived from an EMBL/GenBank/DDBJ whole genome shotgun (WGS) entry which is preliminary data.</text>
</comment>
<feature type="chain" id="PRO_5042988025" evidence="3">
    <location>
        <begin position="19"/>
        <end position="173"/>
    </location>
</feature>
<keyword evidence="3" id="KW-0732">Signal</keyword>
<dbReference type="Proteomes" id="UP001303647">
    <property type="component" value="Unassembled WGS sequence"/>
</dbReference>
<feature type="transmembrane region" description="Helical" evidence="2">
    <location>
        <begin position="115"/>
        <end position="133"/>
    </location>
</feature>
<sequence length="173" mass="18891">MKATRLYLSLGIAPFAMCAPVPRLSLGPDGEALDQTDRIVTATMSHVGILPPLSRHRPPVSEKPADPNIDLVFAPHSVHDETATLENAESQVVDYPGPASPYQQASPSRERNDMLIVYLAAAFMAVVVVVEMWKSFSKRQGAIRLEASASQPAISNRATPDDEDHVQNEKRHV</sequence>
<feature type="region of interest" description="Disordered" evidence="1">
    <location>
        <begin position="150"/>
        <end position="173"/>
    </location>
</feature>
<evidence type="ECO:0000256" key="3">
    <source>
        <dbReference type="SAM" id="SignalP"/>
    </source>
</evidence>